<evidence type="ECO:0000313" key="2">
    <source>
        <dbReference type="EMBL" id="PKC00443.1"/>
    </source>
</evidence>
<gene>
    <name evidence="2" type="ORF">RhiirA5_382451</name>
</gene>
<evidence type="ECO:0000313" key="3">
    <source>
        <dbReference type="Proteomes" id="UP000232722"/>
    </source>
</evidence>
<protein>
    <submittedName>
        <fullName evidence="2">Uncharacterized protein</fullName>
    </submittedName>
</protein>
<dbReference type="Proteomes" id="UP000232722">
    <property type="component" value="Unassembled WGS sequence"/>
</dbReference>
<name>A0A2N0P0V2_9GLOM</name>
<proteinExistence type="predicted"/>
<feature type="compositionally biased region" description="Polar residues" evidence="1">
    <location>
        <begin position="171"/>
        <end position="211"/>
    </location>
</feature>
<comment type="caution">
    <text evidence="2">The sequence shown here is derived from an EMBL/GenBank/DDBJ whole genome shotgun (WGS) entry which is preliminary data.</text>
</comment>
<accession>A0A2N0P0V2</accession>
<reference evidence="2 3" key="2">
    <citation type="submission" date="2017-09" db="EMBL/GenBank/DDBJ databases">
        <title>Extensive intraspecific genome diversity in a model arbuscular mycorrhizal fungus.</title>
        <authorList>
            <person name="Chen E.C."/>
            <person name="Morin E."/>
            <person name="Beaudet D."/>
            <person name="Noel J."/>
            <person name="Ndikumana S."/>
            <person name="Charron P."/>
            <person name="St-Onge C."/>
            <person name="Giorgi J."/>
            <person name="Grigoriev I.V."/>
            <person name="Roux C."/>
            <person name="Martin F.M."/>
            <person name="Corradi N."/>
        </authorList>
    </citation>
    <scope>NUCLEOTIDE SEQUENCE [LARGE SCALE GENOMIC DNA]</scope>
    <source>
        <strain evidence="2 3">A5</strain>
    </source>
</reference>
<sequence length="252" mass="29321">MKENYWSLKIENFVVRILPGNPDDPEYKKRTNHYFKITGLPLNTTAKDIEPLIKHVYRRTCTFTQTTKSSTMKNAYIYVSPDNYPVDAINGASSIFEGYNLHVLPGHLSLKTCNTCGSPLHKTKHCDDKNFDIDQSNRKFFKKRFINRNEEKISISENHRTRYNHVITLNANKNSNMTSQNHKSSQPLPRNYNNNNSQSGSLLYSRPTKQPYNYKNYGNNNKDHKYDNSYIAPRLDNPKQQPPTTQNKELPN</sequence>
<feature type="compositionally biased region" description="Polar residues" evidence="1">
    <location>
        <begin position="238"/>
        <end position="252"/>
    </location>
</feature>
<dbReference type="VEuPathDB" id="FungiDB:RhiirA1_512233"/>
<organism evidence="2 3">
    <name type="scientific">Rhizophagus irregularis</name>
    <dbReference type="NCBI Taxonomy" id="588596"/>
    <lineage>
        <taxon>Eukaryota</taxon>
        <taxon>Fungi</taxon>
        <taxon>Fungi incertae sedis</taxon>
        <taxon>Mucoromycota</taxon>
        <taxon>Glomeromycotina</taxon>
        <taxon>Glomeromycetes</taxon>
        <taxon>Glomerales</taxon>
        <taxon>Glomeraceae</taxon>
        <taxon>Rhizophagus</taxon>
    </lineage>
</organism>
<dbReference type="AlphaFoldDB" id="A0A2N0P0V2"/>
<reference evidence="2 3" key="1">
    <citation type="submission" date="2016-04" db="EMBL/GenBank/DDBJ databases">
        <title>Genome analyses suggest a sexual origin of heterokaryosis in a supposedly ancient asexual fungus.</title>
        <authorList>
            <person name="Ropars J."/>
            <person name="Sedzielewska K."/>
            <person name="Noel J."/>
            <person name="Charron P."/>
            <person name="Farinelli L."/>
            <person name="Marton T."/>
            <person name="Kruger M."/>
            <person name="Pelin A."/>
            <person name="Brachmann A."/>
            <person name="Corradi N."/>
        </authorList>
    </citation>
    <scope>NUCLEOTIDE SEQUENCE [LARGE SCALE GENOMIC DNA]</scope>
    <source>
        <strain evidence="2 3">A5</strain>
    </source>
</reference>
<dbReference type="EMBL" id="LLXJ01001869">
    <property type="protein sequence ID" value="PKC00443.1"/>
    <property type="molecule type" value="Genomic_DNA"/>
</dbReference>
<evidence type="ECO:0000256" key="1">
    <source>
        <dbReference type="SAM" id="MobiDB-lite"/>
    </source>
</evidence>
<feature type="region of interest" description="Disordered" evidence="1">
    <location>
        <begin position="171"/>
        <end position="252"/>
    </location>
</feature>